<keyword evidence="4" id="KW-1185">Reference proteome</keyword>
<dbReference type="InterPro" id="IPR050789">
    <property type="entry name" value="Diverse_Enzym_Activities"/>
</dbReference>
<name>A0A364Y187_9BACT</name>
<proteinExistence type="predicted"/>
<organism evidence="3 4">
    <name type="scientific">Pseudochryseolinea flava</name>
    <dbReference type="NCBI Taxonomy" id="2059302"/>
    <lineage>
        <taxon>Bacteria</taxon>
        <taxon>Pseudomonadati</taxon>
        <taxon>Bacteroidota</taxon>
        <taxon>Cytophagia</taxon>
        <taxon>Cytophagales</taxon>
        <taxon>Fulvivirgaceae</taxon>
        <taxon>Pseudochryseolinea</taxon>
    </lineage>
</organism>
<dbReference type="Gene3D" id="3.40.710.10">
    <property type="entry name" value="DD-peptidase/beta-lactamase superfamily"/>
    <property type="match status" value="1"/>
</dbReference>
<evidence type="ECO:0000259" key="2">
    <source>
        <dbReference type="Pfam" id="PF00144"/>
    </source>
</evidence>
<dbReference type="OrthoDB" id="1522765at2"/>
<accession>A0A364Y187</accession>
<feature type="signal peptide" evidence="1">
    <location>
        <begin position="1"/>
        <end position="18"/>
    </location>
</feature>
<evidence type="ECO:0000313" key="4">
    <source>
        <dbReference type="Proteomes" id="UP000251889"/>
    </source>
</evidence>
<protein>
    <submittedName>
        <fullName evidence="3">Serine hydrolase</fullName>
    </submittedName>
</protein>
<reference evidence="3 4" key="1">
    <citation type="submission" date="2018-06" db="EMBL/GenBank/DDBJ databases">
        <title>Chryseolinea flavus sp. nov., a member of the phylum Bacteroidetes isolated from soil.</title>
        <authorList>
            <person name="Li Y."/>
            <person name="Wang J."/>
        </authorList>
    </citation>
    <scope>NUCLEOTIDE SEQUENCE [LARGE SCALE GENOMIC DNA]</scope>
    <source>
        <strain evidence="3 4">SDU1-6</strain>
    </source>
</reference>
<sequence length="418" mass="46435">MRHVLFILFALISIGAIAQPKNLTPANKAEEVGLSSQRLQRIDAMVEEHIKSKLIPGAAVFIARNGKVVYHKAYGFSNVEKNTPLKKDDIFRIASQSKAITALAVMILWEEGKFLLDDPISKFIPEFKNPTVLKTFNEKDSSYTTEPARSEITIRQLLTHSSGIDYAVIGTKEFKAIFAKAGVPSGIGSNNMKLGDKMKILGKLPLKHHPGERWTYGLNNDVLGYLVEVLSGISFDKFLKQRIFDPLGMKDTYFYLPTEKQSRLVALYDGSEGAIKKAASPFNEVADYPTLNGTYFSGGAGLSSTVEDYAKFLQLFLNKGEYNGVRLISRKTVELMHTDQKIKETGPVGLGFGLETDTNDGNSVLSLGSFSWGGAFNTHYWADPQEKLVGLIYTNVYQTQVWSIGEKFKVLTYQSIID</sequence>
<keyword evidence="3" id="KW-0378">Hydrolase</keyword>
<comment type="caution">
    <text evidence="3">The sequence shown here is derived from an EMBL/GenBank/DDBJ whole genome shotgun (WGS) entry which is preliminary data.</text>
</comment>
<evidence type="ECO:0000313" key="3">
    <source>
        <dbReference type="EMBL" id="RAV99856.1"/>
    </source>
</evidence>
<feature type="chain" id="PRO_5016983125" evidence="1">
    <location>
        <begin position="19"/>
        <end position="418"/>
    </location>
</feature>
<dbReference type="GO" id="GO:0016787">
    <property type="term" value="F:hydrolase activity"/>
    <property type="evidence" value="ECO:0007669"/>
    <property type="project" value="UniProtKB-KW"/>
</dbReference>
<evidence type="ECO:0000256" key="1">
    <source>
        <dbReference type="SAM" id="SignalP"/>
    </source>
</evidence>
<dbReference type="PANTHER" id="PTHR43283">
    <property type="entry name" value="BETA-LACTAMASE-RELATED"/>
    <property type="match status" value="1"/>
</dbReference>
<dbReference type="PANTHER" id="PTHR43283:SF3">
    <property type="entry name" value="BETA-LACTAMASE FAMILY PROTEIN (AFU_ORTHOLOGUE AFUA_5G07500)"/>
    <property type="match status" value="1"/>
</dbReference>
<dbReference type="AlphaFoldDB" id="A0A364Y187"/>
<dbReference type="EMBL" id="QMFY01000009">
    <property type="protein sequence ID" value="RAV99856.1"/>
    <property type="molecule type" value="Genomic_DNA"/>
</dbReference>
<gene>
    <name evidence="3" type="ORF">DQQ10_17600</name>
</gene>
<keyword evidence="1" id="KW-0732">Signal</keyword>
<dbReference type="SUPFAM" id="SSF56601">
    <property type="entry name" value="beta-lactamase/transpeptidase-like"/>
    <property type="match status" value="1"/>
</dbReference>
<feature type="domain" description="Beta-lactamase-related" evidence="2">
    <location>
        <begin position="42"/>
        <end position="397"/>
    </location>
</feature>
<dbReference type="RefSeq" id="WP_112748203.1">
    <property type="nucleotide sequence ID" value="NZ_QMFY01000009.1"/>
</dbReference>
<dbReference type="InterPro" id="IPR012338">
    <property type="entry name" value="Beta-lactam/transpept-like"/>
</dbReference>
<dbReference type="Pfam" id="PF00144">
    <property type="entry name" value="Beta-lactamase"/>
    <property type="match status" value="1"/>
</dbReference>
<dbReference type="InterPro" id="IPR001466">
    <property type="entry name" value="Beta-lactam-related"/>
</dbReference>
<dbReference type="Proteomes" id="UP000251889">
    <property type="component" value="Unassembled WGS sequence"/>
</dbReference>